<sequence>MKDTIITDKIIVLKDTLAQITHAINLTESTGDNSQLISNSITILIALIAALIALYQVKSNIISSSRITWIENLRTAISEYVAEVNDCAIIICNVHFKCLQRDQGEIDEIIEEYYPLYIIASRKIDKLGSKVLLYLNSDETNHKKIEDIITGIDKQLHKDKMSDLDEKKIEDDIKEILKSAKLIFKTEWAKSKKIFKI</sequence>
<feature type="transmembrane region" description="Helical" evidence="1">
    <location>
        <begin position="36"/>
        <end position="57"/>
    </location>
</feature>
<keyword evidence="3" id="KW-1185">Reference proteome</keyword>
<evidence type="ECO:0000313" key="3">
    <source>
        <dbReference type="Proteomes" id="UP000193804"/>
    </source>
</evidence>
<gene>
    <name evidence="2" type="ORF">SAMN05661096_02010</name>
</gene>
<proteinExistence type="predicted"/>
<dbReference type="AlphaFoldDB" id="A0A1X7JT61"/>
<keyword evidence="1" id="KW-0472">Membrane</keyword>
<dbReference type="STRING" id="1028.SAMN05661096_02010"/>
<protein>
    <submittedName>
        <fullName evidence="2">Uncharacterized protein</fullName>
    </submittedName>
</protein>
<name>A0A1X7JT61_9BACT</name>
<dbReference type="Proteomes" id="UP000193804">
    <property type="component" value="Unassembled WGS sequence"/>
</dbReference>
<dbReference type="EMBL" id="FXAW01000003">
    <property type="protein sequence ID" value="SMG30827.1"/>
    <property type="molecule type" value="Genomic_DNA"/>
</dbReference>
<evidence type="ECO:0000256" key="1">
    <source>
        <dbReference type="SAM" id="Phobius"/>
    </source>
</evidence>
<keyword evidence="1" id="KW-0812">Transmembrane</keyword>
<dbReference type="OrthoDB" id="1420050at2"/>
<organism evidence="2 3">
    <name type="scientific">Marivirga sericea</name>
    <dbReference type="NCBI Taxonomy" id="1028"/>
    <lineage>
        <taxon>Bacteria</taxon>
        <taxon>Pseudomonadati</taxon>
        <taxon>Bacteroidota</taxon>
        <taxon>Cytophagia</taxon>
        <taxon>Cytophagales</taxon>
        <taxon>Marivirgaceae</taxon>
        <taxon>Marivirga</taxon>
    </lineage>
</organism>
<reference evidence="3" key="1">
    <citation type="submission" date="2017-04" db="EMBL/GenBank/DDBJ databases">
        <authorList>
            <person name="Varghese N."/>
            <person name="Submissions S."/>
        </authorList>
    </citation>
    <scope>NUCLEOTIDE SEQUENCE [LARGE SCALE GENOMIC DNA]</scope>
    <source>
        <strain evidence="3">DSM 4125</strain>
    </source>
</reference>
<accession>A0A1X7JT61</accession>
<dbReference type="RefSeq" id="WP_085516913.1">
    <property type="nucleotide sequence ID" value="NZ_FXAW01000003.1"/>
</dbReference>
<keyword evidence="1" id="KW-1133">Transmembrane helix</keyword>
<evidence type="ECO:0000313" key="2">
    <source>
        <dbReference type="EMBL" id="SMG30827.1"/>
    </source>
</evidence>